<feature type="compositionally biased region" description="Polar residues" evidence="1">
    <location>
        <begin position="27"/>
        <end position="36"/>
    </location>
</feature>
<feature type="region of interest" description="Disordered" evidence="1">
    <location>
        <begin position="365"/>
        <end position="384"/>
    </location>
</feature>
<sequence>MSENKSPGKMDLARDATRKRPGRAGNGSRTPMTNDRLNVEDATGMISPPPEETLHFRRTSFGSRSTPFNSTPASNSSSKRKRTTPMPLPAQPLEATPNPKPRKQVKHRTALTESPTRPSRSTAPTTPIHSTSPLKSNRLLSKSPHALNPDADFILPIPSSSSRRASRRTTPIPAYEPPSDVFTPPRVVILTPSIVSKSSKRKSTKRATANELRVVVKKEPPNIDLSLPMPPPSPSDDPLLLSGPIEPPSSTPVRPRQRQLREVGVATSPLPQPTPRAHTLPPLPPSSSPIHDDGVFDWHRLRAQEESTDLSMDVDGPAPIFDFGLPGSSDVGGGWTDSEDEQDKHNTVESSEVGEGEYTGRFRMVRVRTKLDPPSSATRERMEEWGRPITPFPRVKIGKLDLLKEVVGEEEEEEDVEMDEQAGHALSAHGEEVNEEQRDDEDHQDDSPRTATRTAPTGAFDFETSFNDDEEHPQEDAEHTGREHELAVTSAQENVSEERPIRQRSLSREEDNEDRYQDRSVELEQQSNHLAPTSAFDFDNSFNSDDEHSQDPLAYAHVSEAFVSEQSFEMPLRDSDEQDEHLEHDPPKQIDELDLFKTAAEGEQEDDEGKDNMAMDEEEEEEHEVRELSVPRDDDEGQQLESPTPIHRASPSAFDFDASFEEGHEQAPEHVNFDFDASFEMPLRGMEDEEEDEEPPADIPTAPQEYVVIDQDERNNIPPKDKDAYTHTQNVSIPDEDDKASYARTQPGEDAHIQDAEPSLEFGEGDTSTQDADASLELPDPETAVQVDPCTQDAHLVVEEQAEESDDDAEERQVREMSFVDEDEEQEVREMSFVEETEDEAEEDDEEHHPAASLSPFASSSPAPHTQTQTERWSPAPVTPAVRPVPFPSVEEYHSDVEEDMAPEVVDTPSVEGESSDDEVDFGVIKITSADPRAAARAAAILKQHDYDCYTKMMLKQRRHARHSLAASGIVKSATAKNDAKRRRMTLGASIVGDKVFIPGSPVVTLPELLREAEAEVRASTPVPNSISHPATAGAPGTPLARSLFATPTRATTPVPPHGSVVLGPRMWTKEEWKLLDACFTDERLELGRAGLAPVDLVRPEDVVGRFVRMMGGAEALSTFGEDWNMDNLFQRVKALQNKQRKGNVAPPTTPYTPGNGIGNTFAHTRRMPSMEVPDFTPLGRRAPPPARAHALRPVLPPPVVENAPFANLPEEKEKREKRPLPMSLLAPRHSHLLEEAVAVSQLPMDVADQSVAGVDAMEEQEEADVSLVLAEDDPEDMEEEPAAAPQDESTSPQEDESDRTIGTRVKGFLFSYLPTLSKTAPASRAKATHALPRQPGLPLPPPSLLEKQQQHRGHIATPVRAPAPKAPHPKELVHLHPAPPPKKPTMIPRVKKPQRLVELHHVSPVKPKEVEVPRPRRSSGGSVKDLVKNFEEIRKGAAEAEKEKKRGEFKRVKSVGDWRKTAGLAGGANAAGAKRGWKP</sequence>
<dbReference type="PANTHER" id="PTHR48125">
    <property type="entry name" value="LP07818P1"/>
    <property type="match status" value="1"/>
</dbReference>
<name>A0A9P7GMV3_9AGAR</name>
<dbReference type="OrthoDB" id="3258279at2759"/>
<feature type="compositionally biased region" description="Basic and acidic residues" evidence="1">
    <location>
        <begin position="1210"/>
        <end position="1220"/>
    </location>
</feature>
<reference evidence="2" key="1">
    <citation type="submission" date="2021-02" db="EMBL/GenBank/DDBJ databases">
        <authorList>
            <person name="Nieuwenhuis M."/>
            <person name="Van De Peppel L.J.J."/>
        </authorList>
    </citation>
    <scope>NUCLEOTIDE SEQUENCE</scope>
    <source>
        <strain evidence="2">D49</strain>
    </source>
</reference>
<feature type="region of interest" description="Disordered" evidence="1">
    <location>
        <begin position="714"/>
        <end position="880"/>
    </location>
</feature>
<accession>A0A9P7GMV3</accession>
<feature type="compositionally biased region" description="Basic and acidic residues" evidence="1">
    <location>
        <begin position="571"/>
        <end position="595"/>
    </location>
</feature>
<feature type="compositionally biased region" description="Polar residues" evidence="1">
    <location>
        <begin position="128"/>
        <end position="140"/>
    </location>
</feature>
<evidence type="ECO:0000313" key="3">
    <source>
        <dbReference type="Proteomes" id="UP000717328"/>
    </source>
</evidence>
<organism evidence="2 3">
    <name type="scientific">Sphagnurus paluster</name>
    <dbReference type="NCBI Taxonomy" id="117069"/>
    <lineage>
        <taxon>Eukaryota</taxon>
        <taxon>Fungi</taxon>
        <taxon>Dikarya</taxon>
        <taxon>Basidiomycota</taxon>
        <taxon>Agaricomycotina</taxon>
        <taxon>Agaricomycetes</taxon>
        <taxon>Agaricomycetidae</taxon>
        <taxon>Agaricales</taxon>
        <taxon>Tricholomatineae</taxon>
        <taxon>Lyophyllaceae</taxon>
        <taxon>Sphagnurus</taxon>
    </lineage>
</organism>
<feature type="compositionally biased region" description="Basic and acidic residues" evidence="1">
    <location>
        <begin position="623"/>
        <end position="632"/>
    </location>
</feature>
<proteinExistence type="predicted"/>
<feature type="region of interest" description="Disordered" evidence="1">
    <location>
        <begin position="1"/>
        <end position="184"/>
    </location>
</feature>
<feature type="compositionally biased region" description="Acidic residues" evidence="1">
    <location>
        <begin position="408"/>
        <end position="420"/>
    </location>
</feature>
<feature type="compositionally biased region" description="Low complexity" evidence="1">
    <location>
        <begin position="156"/>
        <end position="173"/>
    </location>
</feature>
<protein>
    <submittedName>
        <fullName evidence="2">Uncharacterized protein</fullName>
    </submittedName>
</protein>
<feature type="compositionally biased region" description="Acidic residues" evidence="1">
    <location>
        <begin position="1273"/>
        <end position="1282"/>
    </location>
</feature>
<dbReference type="EMBL" id="JABCKI010000045">
    <property type="protein sequence ID" value="KAG5653559.1"/>
    <property type="molecule type" value="Genomic_DNA"/>
</dbReference>
<comment type="caution">
    <text evidence="2">The sequence shown here is derived from an EMBL/GenBank/DDBJ whole genome shotgun (WGS) entry which is preliminary data.</text>
</comment>
<feature type="region of interest" description="Disordered" evidence="1">
    <location>
        <begin position="685"/>
        <end position="704"/>
    </location>
</feature>
<feature type="compositionally biased region" description="Basic residues" evidence="1">
    <location>
        <begin position="100"/>
        <end position="109"/>
    </location>
</feature>
<feature type="region of interest" description="Disordered" evidence="1">
    <location>
        <begin position="406"/>
        <end position="652"/>
    </location>
</feature>
<feature type="region of interest" description="Disordered" evidence="1">
    <location>
        <begin position="1322"/>
        <end position="1355"/>
    </location>
</feature>
<feature type="compositionally biased region" description="Acidic residues" evidence="1">
    <location>
        <begin position="602"/>
        <end position="622"/>
    </location>
</feature>
<feature type="compositionally biased region" description="Low complexity" evidence="1">
    <location>
        <begin position="851"/>
        <end position="864"/>
    </location>
</feature>
<reference evidence="2" key="2">
    <citation type="submission" date="2021-10" db="EMBL/GenBank/DDBJ databases">
        <title>Phylogenomics reveals ancestral predisposition of the termite-cultivated fungus Termitomyces towards a domesticated lifestyle.</title>
        <authorList>
            <person name="Auxier B."/>
            <person name="Grum-Grzhimaylo A."/>
            <person name="Cardenas M.E."/>
            <person name="Lodge J.D."/>
            <person name="Laessoe T."/>
            <person name="Pedersen O."/>
            <person name="Smith M.E."/>
            <person name="Kuyper T.W."/>
            <person name="Franco-Molano E.A."/>
            <person name="Baroni T.J."/>
            <person name="Aanen D.K."/>
        </authorList>
    </citation>
    <scope>NUCLEOTIDE SEQUENCE</scope>
    <source>
        <strain evidence="2">D49</strain>
    </source>
</reference>
<dbReference type="Proteomes" id="UP000717328">
    <property type="component" value="Unassembled WGS sequence"/>
</dbReference>
<feature type="compositionally biased region" description="Basic and acidic residues" evidence="1">
    <location>
        <begin position="1"/>
        <end position="18"/>
    </location>
</feature>
<feature type="compositionally biased region" description="Low complexity" evidence="1">
    <location>
        <begin position="1181"/>
        <end position="1194"/>
    </location>
</feature>
<feature type="region of interest" description="Disordered" evidence="1">
    <location>
        <begin position="309"/>
        <end position="360"/>
    </location>
</feature>
<feature type="compositionally biased region" description="Polar residues" evidence="1">
    <location>
        <begin position="60"/>
        <end position="77"/>
    </location>
</feature>
<feature type="compositionally biased region" description="Basic and acidic residues" evidence="1">
    <location>
        <begin position="714"/>
        <end position="725"/>
    </location>
</feature>
<feature type="compositionally biased region" description="Basic and acidic residues" evidence="1">
    <location>
        <begin position="474"/>
        <end position="486"/>
    </location>
</feature>
<feature type="compositionally biased region" description="Acidic residues" evidence="1">
    <location>
        <begin position="800"/>
        <end position="810"/>
    </location>
</feature>
<keyword evidence="3" id="KW-1185">Reference proteome</keyword>
<gene>
    <name evidence="2" type="ORF">H0H81_012248</name>
</gene>
<dbReference type="PANTHER" id="PTHR48125:SF12">
    <property type="entry name" value="AT HOOK TRANSCRIPTION FACTOR FAMILY-RELATED"/>
    <property type="match status" value="1"/>
</dbReference>
<feature type="compositionally biased region" description="Basic and acidic residues" evidence="1">
    <location>
        <begin position="496"/>
        <end position="522"/>
    </location>
</feature>
<evidence type="ECO:0000256" key="1">
    <source>
        <dbReference type="SAM" id="MobiDB-lite"/>
    </source>
</evidence>
<evidence type="ECO:0000313" key="2">
    <source>
        <dbReference type="EMBL" id="KAG5653559.1"/>
    </source>
</evidence>
<feature type="compositionally biased region" description="Acidic residues" evidence="1">
    <location>
        <begin position="687"/>
        <end position="696"/>
    </location>
</feature>
<feature type="region of interest" description="Disordered" evidence="1">
    <location>
        <begin position="1181"/>
        <end position="1221"/>
    </location>
</feature>
<feature type="compositionally biased region" description="Acidic residues" evidence="1">
    <location>
        <begin position="819"/>
        <end position="846"/>
    </location>
</feature>
<feature type="compositionally biased region" description="Low complexity" evidence="1">
    <location>
        <begin position="114"/>
        <end position="127"/>
    </location>
</feature>
<feature type="region of interest" description="Disordered" evidence="1">
    <location>
        <begin position="196"/>
        <end position="294"/>
    </location>
</feature>
<feature type="region of interest" description="Disordered" evidence="1">
    <location>
        <begin position="1273"/>
        <end position="1302"/>
    </location>
</feature>